<evidence type="ECO:0000256" key="2">
    <source>
        <dbReference type="ARBA" id="ARBA00022475"/>
    </source>
</evidence>
<keyword evidence="6 9" id="KW-1133">Transmembrane helix</keyword>
<protein>
    <recommendedName>
        <fullName evidence="11">Flagellar protein FliL</fullName>
    </recommendedName>
</protein>
<keyword evidence="3" id="KW-0145">Chemotaxis</keyword>
<dbReference type="EMBL" id="OY288114">
    <property type="protein sequence ID" value="CAJ0890737.1"/>
    <property type="molecule type" value="Genomic_DNA"/>
</dbReference>
<evidence type="ECO:0000256" key="8">
    <source>
        <dbReference type="SAM" id="MobiDB-lite"/>
    </source>
</evidence>
<comment type="subcellular location">
    <subcellularLocation>
        <location evidence="1">Cell membrane</location>
        <topology evidence="1">Single-pass membrane protein</topology>
    </subcellularLocation>
</comment>
<evidence type="ECO:0000256" key="3">
    <source>
        <dbReference type="ARBA" id="ARBA00022500"/>
    </source>
</evidence>
<evidence type="ECO:0000256" key="9">
    <source>
        <dbReference type="SAM" id="Phobius"/>
    </source>
</evidence>
<evidence type="ECO:0000256" key="1">
    <source>
        <dbReference type="ARBA" id="ARBA00004162"/>
    </source>
</evidence>
<evidence type="ECO:0000256" key="7">
    <source>
        <dbReference type="ARBA" id="ARBA00023136"/>
    </source>
</evidence>
<feature type="transmembrane region" description="Helical" evidence="9">
    <location>
        <begin position="12"/>
        <end position="38"/>
    </location>
</feature>
<evidence type="ECO:0000256" key="6">
    <source>
        <dbReference type="ARBA" id="ARBA00022989"/>
    </source>
</evidence>
<sequence>MAAAGGKSKGGLMGLLIPLIAVTVVGGGGGAFLGMSLLAPKEPEKGKTAGEGVQSAAEKPAAEESAGHAKSEDKAEAHGGAKAEAHGDPHGESHGDKQGDPHGKSDAHAGAHGDTHGDPHGKAAEKAPPPPELRVKELPALVTNLGGDKRNWVRLQSAIVYDAHETQHPEALIPEIMSDITAFMSTIDVSSIEGADGLRRLQEELGERATTRSERQVKEFIIESLVVQ</sequence>
<proteinExistence type="predicted"/>
<dbReference type="GO" id="GO:0006935">
    <property type="term" value="P:chemotaxis"/>
    <property type="evidence" value="ECO:0007669"/>
    <property type="project" value="UniProtKB-KW"/>
</dbReference>
<evidence type="ECO:0000313" key="10">
    <source>
        <dbReference type="EMBL" id="CAJ0890737.1"/>
    </source>
</evidence>
<feature type="region of interest" description="Disordered" evidence="8">
    <location>
        <begin position="42"/>
        <end position="135"/>
    </location>
</feature>
<keyword evidence="2" id="KW-1003">Cell membrane</keyword>
<keyword evidence="7 9" id="KW-0472">Membrane</keyword>
<gene>
    <name evidence="10" type="ORF">AMST5_04075</name>
</gene>
<reference evidence="10" key="1">
    <citation type="submission" date="2023-07" db="EMBL/GenBank/DDBJ databases">
        <authorList>
            <person name="Pelsma A.J. K."/>
        </authorList>
    </citation>
    <scope>NUCLEOTIDE SEQUENCE</scope>
</reference>
<dbReference type="Pfam" id="PF03748">
    <property type="entry name" value="FliL"/>
    <property type="match status" value="1"/>
</dbReference>
<keyword evidence="5" id="KW-0283">Flagellar rotation</keyword>
<keyword evidence="4 9" id="KW-0812">Transmembrane</keyword>
<organism evidence="10">
    <name type="scientific">freshwater sediment metagenome</name>
    <dbReference type="NCBI Taxonomy" id="556182"/>
    <lineage>
        <taxon>unclassified sequences</taxon>
        <taxon>metagenomes</taxon>
        <taxon>ecological metagenomes</taxon>
    </lineage>
</organism>
<dbReference type="InterPro" id="IPR005503">
    <property type="entry name" value="FliL"/>
</dbReference>
<evidence type="ECO:0008006" key="11">
    <source>
        <dbReference type="Google" id="ProtNLM"/>
    </source>
</evidence>
<evidence type="ECO:0000256" key="4">
    <source>
        <dbReference type="ARBA" id="ARBA00022692"/>
    </source>
</evidence>
<feature type="compositionally biased region" description="Basic and acidic residues" evidence="8">
    <location>
        <begin position="60"/>
        <end position="125"/>
    </location>
</feature>
<evidence type="ECO:0000256" key="5">
    <source>
        <dbReference type="ARBA" id="ARBA00022779"/>
    </source>
</evidence>
<dbReference type="GO" id="GO:0005886">
    <property type="term" value="C:plasma membrane"/>
    <property type="evidence" value="ECO:0007669"/>
    <property type="project" value="UniProtKB-SubCell"/>
</dbReference>
<dbReference type="GO" id="GO:0009425">
    <property type="term" value="C:bacterial-type flagellum basal body"/>
    <property type="evidence" value="ECO:0007669"/>
    <property type="project" value="InterPro"/>
</dbReference>
<dbReference type="AlphaFoldDB" id="A0AA48M4A3"/>
<name>A0AA48M4A3_9ZZZZ</name>
<accession>A0AA48M4A3</accession>
<dbReference type="GO" id="GO:0071973">
    <property type="term" value="P:bacterial-type flagellum-dependent cell motility"/>
    <property type="evidence" value="ECO:0007669"/>
    <property type="project" value="InterPro"/>
</dbReference>